<dbReference type="RefSeq" id="WP_406789183.1">
    <property type="nucleotide sequence ID" value="NZ_JBJIAA010000018.1"/>
</dbReference>
<comment type="caution">
    <text evidence="2">The sequence shown here is derived from an EMBL/GenBank/DDBJ whole genome shotgun (WGS) entry which is preliminary data.</text>
</comment>
<gene>
    <name evidence="2" type="ORF">ACJDT4_19125</name>
</gene>
<dbReference type="Gene3D" id="3.40.50.720">
    <property type="entry name" value="NAD(P)-binding Rossmann-like Domain"/>
    <property type="match status" value="1"/>
</dbReference>
<dbReference type="InterPro" id="IPR001509">
    <property type="entry name" value="Epimerase_deHydtase"/>
</dbReference>
<accession>A0ABW8TJ06</accession>
<keyword evidence="3" id="KW-1185">Reference proteome</keyword>
<evidence type="ECO:0000313" key="2">
    <source>
        <dbReference type="EMBL" id="MFL0252529.1"/>
    </source>
</evidence>
<name>A0ABW8TJ06_9CLOT</name>
<organism evidence="2 3">
    <name type="scientific">Clostridium neuense</name>
    <dbReference type="NCBI Taxonomy" id="1728934"/>
    <lineage>
        <taxon>Bacteria</taxon>
        <taxon>Bacillati</taxon>
        <taxon>Bacillota</taxon>
        <taxon>Clostridia</taxon>
        <taxon>Eubacteriales</taxon>
        <taxon>Clostridiaceae</taxon>
        <taxon>Clostridium</taxon>
    </lineage>
</organism>
<evidence type="ECO:0000259" key="1">
    <source>
        <dbReference type="Pfam" id="PF01370"/>
    </source>
</evidence>
<dbReference type="Pfam" id="PF01370">
    <property type="entry name" value="Epimerase"/>
    <property type="match status" value="1"/>
</dbReference>
<dbReference type="SUPFAM" id="SSF51735">
    <property type="entry name" value="NAD(P)-binding Rossmann-fold domains"/>
    <property type="match status" value="1"/>
</dbReference>
<feature type="domain" description="NAD-dependent epimerase/dehydratase" evidence="1">
    <location>
        <begin position="3"/>
        <end position="215"/>
    </location>
</feature>
<dbReference type="PANTHER" id="PTHR43245">
    <property type="entry name" value="BIFUNCTIONAL POLYMYXIN RESISTANCE PROTEIN ARNA"/>
    <property type="match status" value="1"/>
</dbReference>
<reference evidence="2 3" key="1">
    <citation type="submission" date="2024-11" db="EMBL/GenBank/DDBJ databases">
        <authorList>
            <person name="Heng Y.C."/>
            <person name="Lim A.C.H."/>
            <person name="Lee J.K.Y."/>
            <person name="Kittelmann S."/>
        </authorList>
    </citation>
    <scope>NUCLEOTIDE SEQUENCE [LARGE SCALE GENOMIC DNA]</scope>
    <source>
        <strain evidence="2 3">WILCCON 0114</strain>
    </source>
</reference>
<dbReference type="InterPro" id="IPR036291">
    <property type="entry name" value="NAD(P)-bd_dom_sf"/>
</dbReference>
<evidence type="ECO:0000313" key="3">
    <source>
        <dbReference type="Proteomes" id="UP001623592"/>
    </source>
</evidence>
<dbReference type="EMBL" id="JBJIAA010000018">
    <property type="protein sequence ID" value="MFL0252529.1"/>
    <property type="molecule type" value="Genomic_DNA"/>
</dbReference>
<dbReference type="Proteomes" id="UP001623592">
    <property type="component" value="Unassembled WGS sequence"/>
</dbReference>
<dbReference type="InterPro" id="IPR050177">
    <property type="entry name" value="Lipid_A_modif_metabolic_enz"/>
</dbReference>
<sequence length="314" mass="36618">MKILVMGGTGFVSSSLVKYLISKGHNVDIFTRGKRKLEYSGISTQHIGDRSCIEDLNNSIKNIEYDYVFDISAYNLLDVENLFKALNRKKLKRYIFCSSGAVYEPSEIIINEEFKTGYNANWKDYGLNKLKAEKYLMGLNKNENVPTVIFRPTYIYGPYNDLYRESYVFDRLHSGKDMPIPAANTKVQFIYIDDLIKVFESSMYEKKAVGQVYNVTNPEIITWSQYVNLAMAVTKKDVNIRYIYESAAVNTREYFPFRNCTYLLDISKLKKDNLYIPKINLLEGLGISYKWYLEKQPKLEDKRMNKIEYVLNLV</sequence>
<proteinExistence type="predicted"/>
<protein>
    <submittedName>
        <fullName evidence="2">NAD-dependent epimerase/dehydratase family protein</fullName>
    </submittedName>
</protein>